<dbReference type="EMBL" id="PVNG01000006">
    <property type="protein sequence ID" value="PRX66084.1"/>
    <property type="molecule type" value="Genomic_DNA"/>
</dbReference>
<protein>
    <submittedName>
        <fullName evidence="1">Uncharacterized protein</fullName>
    </submittedName>
</protein>
<dbReference type="Proteomes" id="UP000238312">
    <property type="component" value="Unassembled WGS sequence"/>
</dbReference>
<comment type="caution">
    <text evidence="1">The sequence shown here is derived from an EMBL/GenBank/DDBJ whole genome shotgun (WGS) entry which is preliminary data.</text>
</comment>
<dbReference type="RefSeq" id="WP_146178171.1">
    <property type="nucleotide sequence ID" value="NZ_PVNG01000006.1"/>
</dbReference>
<evidence type="ECO:0000313" key="2">
    <source>
        <dbReference type="Proteomes" id="UP000238312"/>
    </source>
</evidence>
<sequence>MNALLTVLLSALIVHALGFIAALESLERVTQRNPEQMCQACRARLVLHREREEAWRDECGPAGPALMLQHDASLWCVTPLIAVLRRARQIPNPPRCAGPTCAANRRHTSTTVL</sequence>
<reference evidence="1 2" key="1">
    <citation type="submission" date="2018-03" db="EMBL/GenBank/DDBJ databases">
        <title>Genomic Encyclopedia of Type Strains, Phase III (KMG-III): the genomes of soil and plant-associated and newly described type strains.</title>
        <authorList>
            <person name="Whitman W."/>
        </authorList>
    </citation>
    <scope>NUCLEOTIDE SEQUENCE [LARGE SCALE GENOMIC DNA]</scope>
    <source>
        <strain evidence="1 2">CGMCC 4.7104</strain>
    </source>
</reference>
<proteinExistence type="predicted"/>
<name>A0A2T0N278_9ACTN</name>
<accession>A0A2T0N278</accession>
<organism evidence="1 2">
    <name type="scientific">Nonomuraea fuscirosea</name>
    <dbReference type="NCBI Taxonomy" id="1291556"/>
    <lineage>
        <taxon>Bacteria</taxon>
        <taxon>Bacillati</taxon>
        <taxon>Actinomycetota</taxon>
        <taxon>Actinomycetes</taxon>
        <taxon>Streptosporangiales</taxon>
        <taxon>Streptosporangiaceae</taxon>
        <taxon>Nonomuraea</taxon>
    </lineage>
</organism>
<dbReference type="OrthoDB" id="9847867at2"/>
<keyword evidence="2" id="KW-1185">Reference proteome</keyword>
<evidence type="ECO:0000313" key="1">
    <source>
        <dbReference type="EMBL" id="PRX66084.1"/>
    </source>
</evidence>
<gene>
    <name evidence="1" type="ORF">B0I32_106220</name>
</gene>
<dbReference type="AlphaFoldDB" id="A0A2T0N278"/>